<evidence type="ECO:0000313" key="2">
    <source>
        <dbReference type="EMBL" id="ADU23164.1"/>
    </source>
</evidence>
<keyword evidence="1" id="KW-1133">Transmembrane helix</keyword>
<protein>
    <submittedName>
        <fullName evidence="2">Uncharacterized protein</fullName>
    </submittedName>
</protein>
<feature type="transmembrane region" description="Helical" evidence="1">
    <location>
        <begin position="6"/>
        <end position="28"/>
    </location>
</feature>
<dbReference type="RefSeq" id="WP_013499290.1">
    <property type="nucleotide sequence ID" value="NC_014833.1"/>
</dbReference>
<dbReference type="AlphaFoldDB" id="E6UH86"/>
<keyword evidence="1" id="KW-0472">Membrane</keyword>
<sequence>MEDGVGVLIGLVCVALIQLIMVIAILRLSDNTKEILRILSDWEERSENKK</sequence>
<dbReference type="EMBL" id="CP002403">
    <property type="protein sequence ID" value="ADU23164.1"/>
    <property type="molecule type" value="Genomic_DNA"/>
</dbReference>
<proteinExistence type="predicted"/>
<evidence type="ECO:0000256" key="1">
    <source>
        <dbReference type="SAM" id="Phobius"/>
    </source>
</evidence>
<dbReference type="HOGENOM" id="CLU_3122320_0_0_9"/>
<dbReference type="KEGG" id="ral:Rumal_2690"/>
<dbReference type="Proteomes" id="UP000006919">
    <property type="component" value="Chromosome"/>
</dbReference>
<reference evidence="2 3" key="1">
    <citation type="journal article" date="2011" name="J. Bacteriol.">
        <title>Complete genome of the cellulolytic ruminal bacterium Ruminococcus albus 7.</title>
        <authorList>
            <person name="Suen G."/>
            <person name="Stevenson D.M."/>
            <person name="Bruce D.C."/>
            <person name="Chertkov O."/>
            <person name="Copeland A."/>
            <person name="Cheng J.F."/>
            <person name="Detter C."/>
            <person name="Detter J.C."/>
            <person name="Goodwin L.A."/>
            <person name="Han C.S."/>
            <person name="Hauser L.J."/>
            <person name="Ivanova N.N."/>
            <person name="Kyrpides N.C."/>
            <person name="Land M.L."/>
            <person name="Lapidus A."/>
            <person name="Lucas S."/>
            <person name="Ovchinnikova G."/>
            <person name="Pitluck S."/>
            <person name="Tapia R."/>
            <person name="Woyke T."/>
            <person name="Boyum J."/>
            <person name="Mead D."/>
            <person name="Weimer P.J."/>
        </authorList>
    </citation>
    <scope>NUCLEOTIDE SEQUENCE [LARGE SCALE GENOMIC DNA]</scope>
    <source>
        <strain evidence="3">ATCC 27210 / DSM 20455 / JCM 14654 / NCDO 2250 / 7</strain>
    </source>
</reference>
<evidence type="ECO:0000313" key="3">
    <source>
        <dbReference type="Proteomes" id="UP000006919"/>
    </source>
</evidence>
<keyword evidence="1" id="KW-0812">Transmembrane</keyword>
<dbReference type="OrthoDB" id="9878819at2"/>
<name>E6UH86_RUMA7</name>
<organism evidence="2 3">
    <name type="scientific">Ruminococcus albus (strain ATCC 27210 / DSM 20455 / JCM 14654 / NCDO 2250 / 7)</name>
    <dbReference type="NCBI Taxonomy" id="697329"/>
    <lineage>
        <taxon>Bacteria</taxon>
        <taxon>Bacillati</taxon>
        <taxon>Bacillota</taxon>
        <taxon>Clostridia</taxon>
        <taxon>Eubacteriales</taxon>
        <taxon>Oscillospiraceae</taxon>
        <taxon>Ruminococcus</taxon>
    </lineage>
</organism>
<gene>
    <name evidence="2" type="ordered locus">Rumal_2690</name>
</gene>
<accession>E6UH86</accession>
<dbReference type="STRING" id="697329.Rumal_2690"/>